<keyword evidence="1 4" id="KW-0489">Methyltransferase</keyword>
<dbReference type="AlphaFoldDB" id="A0A0G4FW83"/>
<feature type="region of interest" description="Disordered" evidence="5">
    <location>
        <begin position="387"/>
        <end position="476"/>
    </location>
</feature>
<evidence type="ECO:0000256" key="4">
    <source>
        <dbReference type="PROSITE-ProRule" id="PRU01016"/>
    </source>
</evidence>
<dbReference type="InterPro" id="IPR050750">
    <property type="entry name" value="C5-MTase"/>
</dbReference>
<dbReference type="GO" id="GO:0008168">
    <property type="term" value="F:methyltransferase activity"/>
    <property type="evidence" value="ECO:0007669"/>
    <property type="project" value="UniProtKB-KW"/>
</dbReference>
<evidence type="ECO:0000256" key="3">
    <source>
        <dbReference type="ARBA" id="ARBA00022691"/>
    </source>
</evidence>
<feature type="region of interest" description="Disordered" evidence="5">
    <location>
        <begin position="37"/>
        <end position="72"/>
    </location>
</feature>
<keyword evidence="3 4" id="KW-0949">S-adenosyl-L-methionine</keyword>
<dbReference type="EMBL" id="CDMZ01000684">
    <property type="protein sequence ID" value="CEM19455.1"/>
    <property type="molecule type" value="Genomic_DNA"/>
</dbReference>
<dbReference type="InterPro" id="IPR001525">
    <property type="entry name" value="C5_MeTfrase"/>
</dbReference>
<sequence>MTQTVEFRCAEFFSGIGGFRLALERAAELVSLVLSSDSASTSNSSAAAQKDEKQKEEGEGKKEPESETRRPVEVKTTIVAAFDINVHANKTYALNFKEQPRTKSIENLKSEDLSRLKAEVWVMSPPCQPYTRGGKQRDVEDARAKGLLRLIELLGEMKRASLPRLLLLENVRGFETSESRQRLVSTLKRRGYSLQEFVLSPHQVAIPNSRVRFYLVAKRGEEGGGETEELKETGSSLQYSFDPLHSCCRGIGREGEGEKGGSWMIGASEMLRVGECLPRQRFIGEFLDEGTEADSGDSSRASASAPPSKEGPLALSLPPMGAGGGGSRDLRSFVVSPEDLKFAFERNFRFDVITRSSGISTTFTKGYGETVGKGGPVLLCDAEGRSLEGCAGGTEGARGEKREREKVGEEGDTDGDAPGEREGMERESEEGDVPRKKKKDVPTGEEAKKETEPSREEGEEGNHMASSSSSDPLKESADAVVNTHLIEPHRFRLVDPQTETVRHLTPREMLRISGFKDSFVFPPDVSTKQQTAMIGNSVSVPVIARVAASALLSLTGAQGGRSGVRL</sequence>
<evidence type="ECO:0000313" key="6">
    <source>
        <dbReference type="EMBL" id="CEM19455.1"/>
    </source>
</evidence>
<evidence type="ECO:0000256" key="1">
    <source>
        <dbReference type="ARBA" id="ARBA00022603"/>
    </source>
</evidence>
<dbReference type="Gene3D" id="3.90.120.10">
    <property type="entry name" value="DNA Methylase, subunit A, domain 2"/>
    <property type="match status" value="1"/>
</dbReference>
<accession>A0A0G4FW83</accession>
<reference evidence="6" key="1">
    <citation type="submission" date="2014-11" db="EMBL/GenBank/DDBJ databases">
        <authorList>
            <person name="Otto D Thomas"/>
            <person name="Naeem Raeece"/>
        </authorList>
    </citation>
    <scope>NUCLEOTIDE SEQUENCE</scope>
</reference>
<dbReference type="Gene3D" id="3.40.50.150">
    <property type="entry name" value="Vaccinia Virus protein VP39"/>
    <property type="match status" value="1"/>
</dbReference>
<feature type="region of interest" description="Disordered" evidence="5">
    <location>
        <begin position="290"/>
        <end position="327"/>
    </location>
</feature>
<dbReference type="PANTHER" id="PTHR46098:SF1">
    <property type="entry name" value="TRNA (CYTOSINE(38)-C(5))-METHYLTRANSFERASE"/>
    <property type="match status" value="1"/>
</dbReference>
<dbReference type="PROSITE" id="PS51679">
    <property type="entry name" value="SAM_MT_C5"/>
    <property type="match status" value="1"/>
</dbReference>
<keyword evidence="2 4" id="KW-0808">Transferase</keyword>
<feature type="compositionally biased region" description="Low complexity" evidence="5">
    <location>
        <begin position="296"/>
        <end position="308"/>
    </location>
</feature>
<organism evidence="6">
    <name type="scientific">Chromera velia CCMP2878</name>
    <dbReference type="NCBI Taxonomy" id="1169474"/>
    <lineage>
        <taxon>Eukaryota</taxon>
        <taxon>Sar</taxon>
        <taxon>Alveolata</taxon>
        <taxon>Colpodellida</taxon>
        <taxon>Chromeraceae</taxon>
        <taxon>Chromera</taxon>
    </lineage>
</organism>
<dbReference type="SUPFAM" id="SSF53335">
    <property type="entry name" value="S-adenosyl-L-methionine-dependent methyltransferases"/>
    <property type="match status" value="1"/>
</dbReference>
<dbReference type="PhylomeDB" id="A0A0G4FW83"/>
<dbReference type="VEuPathDB" id="CryptoDB:Cvel_3825"/>
<feature type="compositionally biased region" description="Basic and acidic residues" evidence="5">
    <location>
        <begin position="440"/>
        <end position="462"/>
    </location>
</feature>
<dbReference type="GO" id="GO:0032259">
    <property type="term" value="P:methylation"/>
    <property type="evidence" value="ECO:0007669"/>
    <property type="project" value="UniProtKB-KW"/>
</dbReference>
<feature type="active site" evidence="4">
    <location>
        <position position="127"/>
    </location>
</feature>
<dbReference type="PANTHER" id="PTHR46098">
    <property type="entry name" value="TRNA (CYTOSINE(38)-C(5))-METHYLTRANSFERASE"/>
    <property type="match status" value="1"/>
</dbReference>
<gene>
    <name evidence="6" type="ORF">Cvel_3825</name>
</gene>
<protein>
    <recommendedName>
        <fullName evidence="7">DNA (cytosine-5-)-methyltransferase</fullName>
    </recommendedName>
</protein>
<evidence type="ECO:0008006" key="7">
    <source>
        <dbReference type="Google" id="ProtNLM"/>
    </source>
</evidence>
<comment type="similarity">
    <text evidence="4">Belongs to the class I-like SAM-binding methyltransferase superfamily. C5-methyltransferase family.</text>
</comment>
<feature type="compositionally biased region" description="Low complexity" evidence="5">
    <location>
        <begin position="37"/>
        <end position="48"/>
    </location>
</feature>
<dbReference type="InterPro" id="IPR029063">
    <property type="entry name" value="SAM-dependent_MTases_sf"/>
</dbReference>
<evidence type="ECO:0000256" key="5">
    <source>
        <dbReference type="SAM" id="MobiDB-lite"/>
    </source>
</evidence>
<name>A0A0G4FW83_9ALVE</name>
<proteinExistence type="inferred from homology"/>
<evidence type="ECO:0000256" key="2">
    <source>
        <dbReference type="ARBA" id="ARBA00022679"/>
    </source>
</evidence>
<dbReference type="PRINTS" id="PR00105">
    <property type="entry name" value="C5METTRFRASE"/>
</dbReference>
<feature type="compositionally biased region" description="Basic and acidic residues" evidence="5">
    <location>
        <begin position="49"/>
        <end position="72"/>
    </location>
</feature>
<feature type="compositionally biased region" description="Basic and acidic residues" evidence="5">
    <location>
        <begin position="397"/>
        <end position="409"/>
    </location>
</feature>
<dbReference type="Pfam" id="PF00145">
    <property type="entry name" value="DNA_methylase"/>
    <property type="match status" value="2"/>
</dbReference>